<keyword evidence="7" id="KW-0865">Zymogen</keyword>
<feature type="binding site" evidence="6">
    <location>
        <position position="427"/>
    </location>
    <ligand>
        <name>L-glutamate</name>
        <dbReference type="ChEBI" id="CHEBI:29985"/>
    </ligand>
</feature>
<feature type="binding site" evidence="6">
    <location>
        <position position="112"/>
    </location>
    <ligand>
        <name>L-glutamate</name>
        <dbReference type="ChEBI" id="CHEBI:29985"/>
    </ligand>
</feature>
<dbReference type="RefSeq" id="WP_228345335.1">
    <property type="nucleotide sequence ID" value="NZ_CP046056.1"/>
</dbReference>
<dbReference type="InterPro" id="IPR051792">
    <property type="entry name" value="GGT_bact"/>
</dbReference>
<dbReference type="KEGG" id="vcw:GJQ55_12625"/>
<sequence>MLASLRRQRGLLRTAVSFFLLLSLSSCTLFDPWFSPSTDTSARIPAAVASAHPLATQAGLDILAAGGNAVDAAIAVAASLGVVEPYSAGIGGGGFWLLYDAGEDRYRFIDARETAPAAAHRDYYLDADGRVNRDRAINGPSAAGIPGQPAAFAHLSEHYGQLPLTQTLAAAIQQARDGFAVDEKYRSWLGFRLETLRRYPESARIFLQQNEIPAVGHIIRQPDLADTLTALARQGHAGFYQGPVAERLLTEVRRHGGDWSAADLADYRVIERQPLQVQYGELKVISAPPPSSGGIALIQMLNMLNHYTWQQLPAVPQTHLLTEVMRRAYRDRAEFLGDPDFTKVPVSMLLAEQRAADWVKSINMDSATPSLSLSGSKTHDGGFHTTHLSVIDHQGNMVSATLSINLPFGSAFTAAGTGVLLNNEMDDFSAKPGEPNAYGLVGNEANAIAPGKRPLSSMTPTIINSPQQAAILGTPGGSRIISMVFLGALEHLQGKPVEDWVSRPRFHHQYLPDRIEHEPDTFSADEQEALQALGHQLHNVGRDYGNMQAILWNKATNRVSAAADPRGLGHAEVKPLP</sequence>
<evidence type="ECO:0000256" key="4">
    <source>
        <dbReference type="ARBA" id="ARBA00047417"/>
    </source>
</evidence>
<proteinExistence type="inferred from homology"/>
<keyword evidence="7 8" id="KW-0808">Transferase</keyword>
<dbReference type="GO" id="GO:0006750">
    <property type="term" value="P:glutathione biosynthetic process"/>
    <property type="evidence" value="ECO:0007669"/>
    <property type="project" value="UniProtKB-KW"/>
</dbReference>
<feature type="active site" description="Nucleophile" evidence="5">
    <location>
        <position position="385"/>
    </location>
</feature>
<dbReference type="AlphaFoldDB" id="A0A9X7V057"/>
<dbReference type="EC" id="2.3.2.2" evidence="7"/>
<dbReference type="Pfam" id="PF01019">
    <property type="entry name" value="G_glu_transpept"/>
    <property type="match status" value="1"/>
</dbReference>
<dbReference type="Gene3D" id="3.60.20.40">
    <property type="match status" value="1"/>
</dbReference>
<dbReference type="GO" id="GO:0103068">
    <property type="term" value="F:leukotriene C4 gamma-glutamyl transferase activity"/>
    <property type="evidence" value="ECO:0007669"/>
    <property type="project" value="UniProtKB-EC"/>
</dbReference>
<dbReference type="PROSITE" id="PS51257">
    <property type="entry name" value="PROKAR_LIPOPROTEIN"/>
    <property type="match status" value="1"/>
</dbReference>
<dbReference type="PRINTS" id="PR01210">
    <property type="entry name" value="GGTRANSPTASE"/>
</dbReference>
<dbReference type="InterPro" id="IPR029055">
    <property type="entry name" value="Ntn_hydrolases_N"/>
</dbReference>
<evidence type="ECO:0000256" key="2">
    <source>
        <dbReference type="ARBA" id="ARBA00001089"/>
    </source>
</evidence>
<dbReference type="GO" id="GO:0036374">
    <property type="term" value="F:glutathione hydrolase activity"/>
    <property type="evidence" value="ECO:0007669"/>
    <property type="project" value="UniProtKB-UniRule"/>
</dbReference>
<dbReference type="EC" id="3.4.19.13" evidence="7"/>
<keyword evidence="3 7" id="KW-0012">Acyltransferase</keyword>
<dbReference type="InterPro" id="IPR000101">
    <property type="entry name" value="GGT_peptidase"/>
</dbReference>
<dbReference type="PANTHER" id="PTHR43199:SF6">
    <property type="entry name" value="GLUTATHIONE HYDROLASE PROENZYME"/>
    <property type="match status" value="1"/>
</dbReference>
<reference evidence="8 9" key="1">
    <citation type="submission" date="2019-11" db="EMBL/GenBank/DDBJ databases">
        <title>Venatorbacter sp. nov. a predator of Campylobacter and other Gram-negative bacteria.</title>
        <authorList>
            <person name="Saeedi A."/>
            <person name="Cummings N.J."/>
            <person name="Connerton I.F."/>
            <person name="Connerton P.L."/>
        </authorList>
    </citation>
    <scope>NUCLEOTIDE SEQUENCE [LARGE SCALE GENOMIC DNA]</scope>
    <source>
        <strain evidence="8">XL5</strain>
    </source>
</reference>
<accession>A0A9X7V057</accession>
<organism evidence="8 9">
    <name type="scientific">Venatoribacter cucullus</name>
    <dbReference type="NCBI Taxonomy" id="2661630"/>
    <lineage>
        <taxon>Bacteria</taxon>
        <taxon>Pseudomonadati</taxon>
        <taxon>Pseudomonadota</taxon>
        <taxon>Gammaproteobacteria</taxon>
        <taxon>Oceanospirillales</taxon>
        <taxon>Oceanospirillaceae</taxon>
        <taxon>Venatoribacter</taxon>
    </lineage>
</organism>
<keyword evidence="9" id="KW-1185">Reference proteome</keyword>
<name>A0A9X7V057_9GAMM</name>
<keyword evidence="7" id="KW-0317">Glutathione biosynthesis</keyword>
<comment type="subunit">
    <text evidence="7">This enzyme consists of two polypeptide chains, which are synthesized in precursor form from a single polypeptide.</text>
</comment>
<evidence type="ECO:0000256" key="7">
    <source>
        <dbReference type="RuleBase" id="RU368036"/>
    </source>
</evidence>
<evidence type="ECO:0000256" key="6">
    <source>
        <dbReference type="PIRSR" id="PIRSR600101-2"/>
    </source>
</evidence>
<dbReference type="PANTHER" id="PTHR43199">
    <property type="entry name" value="GLUTATHIONE HYDROLASE"/>
    <property type="match status" value="1"/>
</dbReference>
<comment type="catalytic activity">
    <reaction evidence="2 7">
        <text>glutathione + H2O = L-cysteinylglycine + L-glutamate</text>
        <dbReference type="Rhea" id="RHEA:28807"/>
        <dbReference type="ChEBI" id="CHEBI:15377"/>
        <dbReference type="ChEBI" id="CHEBI:29985"/>
        <dbReference type="ChEBI" id="CHEBI:57925"/>
        <dbReference type="ChEBI" id="CHEBI:61694"/>
        <dbReference type="EC" id="3.4.19.13"/>
    </reaction>
</comment>
<evidence type="ECO:0000256" key="3">
    <source>
        <dbReference type="ARBA" id="ARBA00023315"/>
    </source>
</evidence>
<dbReference type="GO" id="GO:0006751">
    <property type="term" value="P:glutathione catabolic process"/>
    <property type="evidence" value="ECO:0007669"/>
    <property type="project" value="UniProtKB-UniRule"/>
</dbReference>
<feature type="binding site" evidence="6">
    <location>
        <position position="477"/>
    </location>
    <ligand>
        <name>L-glutamate</name>
        <dbReference type="ChEBI" id="CHEBI:29985"/>
    </ligand>
</feature>
<dbReference type="Gene3D" id="1.10.246.130">
    <property type="match status" value="1"/>
</dbReference>
<dbReference type="EMBL" id="CP046056">
    <property type="protein sequence ID" value="QQD25266.1"/>
    <property type="molecule type" value="Genomic_DNA"/>
</dbReference>
<gene>
    <name evidence="8" type="primary">ggt</name>
    <name evidence="8" type="ORF">GJQ55_12625</name>
</gene>
<comment type="PTM">
    <text evidence="7">Cleaved by autocatalysis into a large and a small subunit.</text>
</comment>
<comment type="catalytic activity">
    <reaction evidence="4 7">
        <text>an N-terminal (5-L-glutamyl)-[peptide] + an alpha-amino acid = 5-L-glutamyl amino acid + an N-terminal L-alpha-aminoacyl-[peptide]</text>
        <dbReference type="Rhea" id="RHEA:23904"/>
        <dbReference type="Rhea" id="RHEA-COMP:9780"/>
        <dbReference type="Rhea" id="RHEA-COMP:9795"/>
        <dbReference type="ChEBI" id="CHEBI:77644"/>
        <dbReference type="ChEBI" id="CHEBI:78597"/>
        <dbReference type="ChEBI" id="CHEBI:78599"/>
        <dbReference type="ChEBI" id="CHEBI:78608"/>
        <dbReference type="EC" id="2.3.2.2"/>
    </reaction>
</comment>
<comment type="catalytic activity">
    <reaction evidence="1 7">
        <text>an S-substituted glutathione + H2O = an S-substituted L-cysteinylglycine + L-glutamate</text>
        <dbReference type="Rhea" id="RHEA:59468"/>
        <dbReference type="ChEBI" id="CHEBI:15377"/>
        <dbReference type="ChEBI" id="CHEBI:29985"/>
        <dbReference type="ChEBI" id="CHEBI:90779"/>
        <dbReference type="ChEBI" id="CHEBI:143103"/>
        <dbReference type="EC" id="3.4.19.13"/>
    </reaction>
</comment>
<feature type="binding site" evidence="6">
    <location>
        <begin position="403"/>
        <end position="405"/>
    </location>
    <ligand>
        <name>L-glutamate</name>
        <dbReference type="ChEBI" id="CHEBI:29985"/>
    </ligand>
</feature>
<dbReference type="Proteomes" id="UP000596074">
    <property type="component" value="Chromosome"/>
</dbReference>
<evidence type="ECO:0000256" key="5">
    <source>
        <dbReference type="PIRSR" id="PIRSR600101-1"/>
    </source>
</evidence>
<dbReference type="InterPro" id="IPR043138">
    <property type="entry name" value="GGT_lsub"/>
</dbReference>
<protein>
    <recommendedName>
        <fullName evidence="7">Glutathione hydrolase proenzyme</fullName>
        <ecNumber evidence="7">2.3.2.2</ecNumber>
        <ecNumber evidence="7">3.4.19.13</ecNumber>
    </recommendedName>
    <component>
        <recommendedName>
            <fullName evidence="7">Glutathione hydrolase large chain</fullName>
        </recommendedName>
    </component>
    <component>
        <recommendedName>
            <fullName evidence="7">Glutathione hydrolase small chain</fullName>
        </recommendedName>
    </component>
</protein>
<evidence type="ECO:0000313" key="8">
    <source>
        <dbReference type="EMBL" id="QQD25266.1"/>
    </source>
</evidence>
<comment type="pathway">
    <text evidence="7">Sulfur metabolism; glutathione metabolism.</text>
</comment>
<keyword evidence="7" id="KW-0378">Hydrolase</keyword>
<evidence type="ECO:0000256" key="1">
    <source>
        <dbReference type="ARBA" id="ARBA00001049"/>
    </source>
</evidence>
<evidence type="ECO:0000313" key="9">
    <source>
        <dbReference type="Proteomes" id="UP000596074"/>
    </source>
</evidence>
<dbReference type="InterPro" id="IPR043137">
    <property type="entry name" value="GGT_ssub_C"/>
</dbReference>
<dbReference type="SUPFAM" id="SSF56235">
    <property type="entry name" value="N-terminal nucleophile aminohydrolases (Ntn hydrolases)"/>
    <property type="match status" value="1"/>
</dbReference>
<comment type="similarity">
    <text evidence="7">Belongs to the gamma-glutamyltransferase family.</text>
</comment>
<dbReference type="NCBIfam" id="TIGR00066">
    <property type="entry name" value="g_glut_trans"/>
    <property type="match status" value="1"/>
</dbReference>
<feature type="binding site" evidence="6">
    <location>
        <begin position="456"/>
        <end position="457"/>
    </location>
    <ligand>
        <name>L-glutamate</name>
        <dbReference type="ChEBI" id="CHEBI:29985"/>
    </ligand>
</feature>